<dbReference type="Proteomes" id="UP001341281">
    <property type="component" value="Chromosome 03"/>
</dbReference>
<proteinExistence type="predicted"/>
<gene>
    <name evidence="1" type="ORF">U9M48_016250</name>
</gene>
<dbReference type="Gene3D" id="3.40.50.1820">
    <property type="entry name" value="alpha/beta hydrolase"/>
    <property type="match status" value="1"/>
</dbReference>
<organism evidence="1 2">
    <name type="scientific">Paspalum notatum var. saurae</name>
    <dbReference type="NCBI Taxonomy" id="547442"/>
    <lineage>
        <taxon>Eukaryota</taxon>
        <taxon>Viridiplantae</taxon>
        <taxon>Streptophyta</taxon>
        <taxon>Embryophyta</taxon>
        <taxon>Tracheophyta</taxon>
        <taxon>Spermatophyta</taxon>
        <taxon>Magnoliopsida</taxon>
        <taxon>Liliopsida</taxon>
        <taxon>Poales</taxon>
        <taxon>Poaceae</taxon>
        <taxon>PACMAD clade</taxon>
        <taxon>Panicoideae</taxon>
        <taxon>Andropogonodae</taxon>
        <taxon>Paspaleae</taxon>
        <taxon>Paspalinae</taxon>
        <taxon>Paspalum</taxon>
    </lineage>
</organism>
<sequence>MSTPTQLQQKSELQLPNPGLLFAAIQAAGIPVQAIHCVDDRVVPVECSTRHLKAKLPTARLRVIDGCDHTTVVLGPERDFVDELRAFWWSALGQ</sequence>
<accession>A0AAQ3T665</accession>
<dbReference type="SUPFAM" id="SSF53474">
    <property type="entry name" value="alpha/beta-Hydrolases"/>
    <property type="match status" value="1"/>
</dbReference>
<evidence type="ECO:0000313" key="1">
    <source>
        <dbReference type="EMBL" id="WVZ67125.1"/>
    </source>
</evidence>
<keyword evidence="2" id="KW-1185">Reference proteome</keyword>
<evidence type="ECO:0000313" key="2">
    <source>
        <dbReference type="Proteomes" id="UP001341281"/>
    </source>
</evidence>
<protein>
    <submittedName>
        <fullName evidence="1">Uncharacterized protein</fullName>
    </submittedName>
</protein>
<reference evidence="1 2" key="1">
    <citation type="submission" date="2024-02" db="EMBL/GenBank/DDBJ databases">
        <title>High-quality chromosome-scale genome assembly of Pensacola bahiagrass (Paspalum notatum Flugge var. saurae).</title>
        <authorList>
            <person name="Vega J.M."/>
            <person name="Podio M."/>
            <person name="Orjuela J."/>
            <person name="Siena L.A."/>
            <person name="Pessino S.C."/>
            <person name="Combes M.C."/>
            <person name="Mariac C."/>
            <person name="Albertini E."/>
            <person name="Pupilli F."/>
            <person name="Ortiz J.P.A."/>
            <person name="Leblanc O."/>
        </authorList>
    </citation>
    <scope>NUCLEOTIDE SEQUENCE [LARGE SCALE GENOMIC DNA]</scope>
    <source>
        <strain evidence="1">R1</strain>
        <tissue evidence="1">Leaf</tissue>
    </source>
</reference>
<dbReference type="AlphaFoldDB" id="A0AAQ3T665"/>
<name>A0AAQ3T665_PASNO</name>
<dbReference type="EMBL" id="CP144747">
    <property type="protein sequence ID" value="WVZ67125.1"/>
    <property type="molecule type" value="Genomic_DNA"/>
</dbReference>
<dbReference type="InterPro" id="IPR029058">
    <property type="entry name" value="AB_hydrolase_fold"/>
</dbReference>